<dbReference type="EMBL" id="CDMZ01000055">
    <property type="protein sequence ID" value="CEM05546.1"/>
    <property type="molecule type" value="Genomic_DNA"/>
</dbReference>
<organism evidence="1">
    <name type="scientific">Chromera velia CCMP2878</name>
    <dbReference type="NCBI Taxonomy" id="1169474"/>
    <lineage>
        <taxon>Eukaryota</taxon>
        <taxon>Sar</taxon>
        <taxon>Alveolata</taxon>
        <taxon>Colpodellida</taxon>
        <taxon>Chromeraceae</taxon>
        <taxon>Chromera</taxon>
    </lineage>
</organism>
<gene>
    <name evidence="1" type="ORF">Cvel_2629</name>
</gene>
<reference evidence="1" key="1">
    <citation type="submission" date="2014-11" db="EMBL/GenBank/DDBJ databases">
        <authorList>
            <person name="Otto D Thomas"/>
            <person name="Naeem Raeece"/>
        </authorList>
    </citation>
    <scope>NUCLEOTIDE SEQUENCE</scope>
</reference>
<sequence>MDFIRFEDRPCMEQYFGVHSLEKGRLPSFLAVADDVSWKFAVKETRDVNRFRRLLVKDSPLELKGREALKELVSAVEDQEHLISPSKMTVTPFVPQAPHEYYRLGILKDFDDTFKQVVKVRNGQISEIRESVIS</sequence>
<proteinExistence type="predicted"/>
<accession>A0A0G4F1S0</accession>
<name>A0A0G4F1S0_9ALVE</name>
<dbReference type="AlphaFoldDB" id="A0A0G4F1S0"/>
<protein>
    <submittedName>
        <fullName evidence="1">Uncharacterized protein</fullName>
    </submittedName>
</protein>
<dbReference type="VEuPathDB" id="CryptoDB:Cvel_2629"/>
<evidence type="ECO:0000313" key="1">
    <source>
        <dbReference type="EMBL" id="CEM05546.1"/>
    </source>
</evidence>